<dbReference type="GO" id="GO:0051213">
    <property type="term" value="F:dioxygenase activity"/>
    <property type="evidence" value="ECO:0007669"/>
    <property type="project" value="UniProtKB-KW"/>
</dbReference>
<dbReference type="Pfam" id="PF13532">
    <property type="entry name" value="2OG-FeII_Oxy_2"/>
    <property type="match status" value="1"/>
</dbReference>
<evidence type="ECO:0000259" key="1">
    <source>
        <dbReference type="PROSITE" id="PS51471"/>
    </source>
</evidence>
<dbReference type="SUPFAM" id="SSF51197">
    <property type="entry name" value="Clavaminate synthase-like"/>
    <property type="match status" value="1"/>
</dbReference>
<dbReference type="InterPro" id="IPR032854">
    <property type="entry name" value="ALKBH3"/>
</dbReference>
<proteinExistence type="predicted"/>
<sequence length="210" mass="23169">MALDLAWQPSLLDTAAAGAGIELAVDGRGLRRHELAGGAWVDHQPGWLRGADELFTRLLELTPWRRRDIRMYERVLPEPRLTHRWSLDDGPGPPVPVLRTMAAALGERYRVAFTQVGVNLYRHGADSVAWHGDRVARELPSAVVALVSLGAVRPFRLRPSGGGTSVRFLPGPGDLLVMGGSCQRTWQHAVPKVRTAGPRISVQFRHAYPR</sequence>
<protein>
    <submittedName>
        <fullName evidence="2">Alpha-ketoglutarate-dependent dioxygenase AlkB</fullName>
    </submittedName>
</protein>
<feature type="domain" description="Fe2OG dioxygenase" evidence="1">
    <location>
        <begin position="112"/>
        <end position="208"/>
    </location>
</feature>
<dbReference type="InterPro" id="IPR005123">
    <property type="entry name" value="Oxoglu/Fe-dep_dioxygenase_dom"/>
</dbReference>
<accession>A0ABX1S554</accession>
<keyword evidence="2" id="KW-0560">Oxidoreductase</keyword>
<dbReference type="InterPro" id="IPR037151">
    <property type="entry name" value="AlkB-like_sf"/>
</dbReference>
<gene>
    <name evidence="2" type="ORF">HF526_05265</name>
</gene>
<keyword evidence="3" id="KW-1185">Reference proteome</keyword>
<dbReference type="RefSeq" id="WP_169380107.1">
    <property type="nucleotide sequence ID" value="NZ_JAAXLA010000006.1"/>
</dbReference>
<comment type="caution">
    <text evidence="2">The sequence shown here is derived from an EMBL/GenBank/DDBJ whole genome shotgun (WGS) entry which is preliminary data.</text>
</comment>
<dbReference type="EMBL" id="JAAXLA010000006">
    <property type="protein sequence ID" value="NMH96726.1"/>
    <property type="molecule type" value="Genomic_DNA"/>
</dbReference>
<name>A0ABX1S554_9PSEU</name>
<evidence type="ECO:0000313" key="2">
    <source>
        <dbReference type="EMBL" id="NMH96726.1"/>
    </source>
</evidence>
<organism evidence="2 3">
    <name type="scientific">Pseudonocardia acidicola</name>
    <dbReference type="NCBI Taxonomy" id="2724939"/>
    <lineage>
        <taxon>Bacteria</taxon>
        <taxon>Bacillati</taxon>
        <taxon>Actinomycetota</taxon>
        <taxon>Actinomycetes</taxon>
        <taxon>Pseudonocardiales</taxon>
        <taxon>Pseudonocardiaceae</taxon>
        <taxon>Pseudonocardia</taxon>
    </lineage>
</organism>
<dbReference type="Gene3D" id="2.60.120.590">
    <property type="entry name" value="Alpha-ketoglutarate-dependent dioxygenase AlkB-like"/>
    <property type="match status" value="1"/>
</dbReference>
<reference evidence="2 3" key="1">
    <citation type="submission" date="2020-04" db="EMBL/GenBank/DDBJ databases">
        <authorList>
            <person name="Klaysubun C."/>
            <person name="Duangmal K."/>
            <person name="Lipun K."/>
        </authorList>
    </citation>
    <scope>NUCLEOTIDE SEQUENCE [LARGE SCALE GENOMIC DNA]</scope>
    <source>
        <strain evidence="2 3">K10HN5</strain>
    </source>
</reference>
<dbReference type="Proteomes" id="UP000820669">
    <property type="component" value="Unassembled WGS sequence"/>
</dbReference>
<keyword evidence="2" id="KW-0223">Dioxygenase</keyword>
<dbReference type="PROSITE" id="PS51471">
    <property type="entry name" value="FE2OG_OXY"/>
    <property type="match status" value="1"/>
</dbReference>
<dbReference type="PANTHER" id="PTHR31212">
    <property type="entry name" value="ALPHA-KETOGLUTARATE-DEPENDENT DIOXYGENASE ALKB HOMOLOG 3"/>
    <property type="match status" value="1"/>
</dbReference>
<dbReference type="PANTHER" id="PTHR31212:SF4">
    <property type="entry name" value="ALPHA-KETOGLUTARATE-DEPENDENT DIOXYGENASE ALKB HOMOLOG 3"/>
    <property type="match status" value="1"/>
</dbReference>
<evidence type="ECO:0000313" key="3">
    <source>
        <dbReference type="Proteomes" id="UP000820669"/>
    </source>
</evidence>
<dbReference type="InterPro" id="IPR027450">
    <property type="entry name" value="AlkB-like"/>
</dbReference>